<feature type="domain" description="Plasmid pRiA4b Orf3-like" evidence="1">
    <location>
        <begin position="8"/>
        <end position="187"/>
    </location>
</feature>
<dbReference type="PANTHER" id="PTHR41878:SF1">
    <property type="entry name" value="TNPR PROTEIN"/>
    <property type="match status" value="1"/>
</dbReference>
<dbReference type="InterPro" id="IPR024047">
    <property type="entry name" value="MM3350-like_sf"/>
</dbReference>
<dbReference type="PANTHER" id="PTHR41878">
    <property type="entry name" value="LEXA REPRESSOR-RELATED"/>
    <property type="match status" value="1"/>
</dbReference>
<name>A0A367ZP80_9BACT</name>
<dbReference type="Gene3D" id="3.10.290.30">
    <property type="entry name" value="MM3350-like"/>
    <property type="match status" value="1"/>
</dbReference>
<dbReference type="Pfam" id="PF07929">
    <property type="entry name" value="PRiA4_ORF3"/>
    <property type="match status" value="1"/>
</dbReference>
<evidence type="ECO:0000313" key="3">
    <source>
        <dbReference type="Proteomes" id="UP000252355"/>
    </source>
</evidence>
<gene>
    <name evidence="2" type="ORF">OZSIB_3807</name>
</gene>
<protein>
    <recommendedName>
        <fullName evidence="1">Plasmid pRiA4b Orf3-like domain-containing protein</fullName>
    </recommendedName>
</protein>
<comment type="caution">
    <text evidence="2">The sequence shown here is derived from an EMBL/GenBank/DDBJ whole genome shotgun (WGS) entry which is preliminary data.</text>
</comment>
<dbReference type="Proteomes" id="UP000252355">
    <property type="component" value="Unassembled WGS sequence"/>
</dbReference>
<organism evidence="2 3">
    <name type="scientific">Candidatus Ozemobacter sibiricus</name>
    <dbReference type="NCBI Taxonomy" id="2268124"/>
    <lineage>
        <taxon>Bacteria</taxon>
        <taxon>Candidatus Ozemobacteria</taxon>
        <taxon>Candidatus Ozemobacterales</taxon>
        <taxon>Candidatus Ozemobacteraceae</taxon>
        <taxon>Candidatus Ozemobacter</taxon>
    </lineage>
</organism>
<proteinExistence type="predicted"/>
<evidence type="ECO:0000313" key="2">
    <source>
        <dbReference type="EMBL" id="RCK79938.1"/>
    </source>
</evidence>
<sequence>MARSPKVVYQFKITLQEIDPPVWRRIQIPATYDFWQFHVAIQDAMGWLDYHLHSFELTQKFRRKPTVIGIPDPDWNDPPTIPGWTVKVTDVFQELGQRMTYNYDFGDGWRHEILFEGMLLPSSDTKYPVCLAGGGACPPEDCGGPSGYEEMLTILKTGKGKAFQEMKDWLEHHQKCYWPFDPRAFDPASVRFDNPKKRFKTAFKKG</sequence>
<dbReference type="InterPro" id="IPR012912">
    <property type="entry name" value="Plasmid_pRiA4b_Orf3-like"/>
</dbReference>
<dbReference type="EMBL" id="QOQW01000009">
    <property type="protein sequence ID" value="RCK79938.1"/>
    <property type="molecule type" value="Genomic_DNA"/>
</dbReference>
<evidence type="ECO:0000259" key="1">
    <source>
        <dbReference type="Pfam" id="PF07929"/>
    </source>
</evidence>
<reference evidence="2 3" key="1">
    <citation type="submission" date="2018-05" db="EMBL/GenBank/DDBJ databases">
        <title>A metagenomic window into the 2 km-deep terrestrial subsurface aquifer revealed taxonomically and functionally diverse microbial community comprising novel uncultured bacterial lineages.</title>
        <authorList>
            <person name="Kadnikov V.V."/>
            <person name="Mardanov A.V."/>
            <person name="Beletsky A.V."/>
            <person name="Banks D."/>
            <person name="Pimenov N.V."/>
            <person name="Frank Y.A."/>
            <person name="Karnachuk O.V."/>
            <person name="Ravin N.V."/>
        </authorList>
    </citation>
    <scope>NUCLEOTIDE SEQUENCE [LARGE SCALE GENOMIC DNA]</scope>
    <source>
        <strain evidence="2">BY5</strain>
    </source>
</reference>
<dbReference type="SUPFAM" id="SSF159941">
    <property type="entry name" value="MM3350-like"/>
    <property type="match status" value="1"/>
</dbReference>
<dbReference type="AlphaFoldDB" id="A0A367ZP80"/>
<accession>A0A367ZP80</accession>